<dbReference type="RefSeq" id="WP_216632930.1">
    <property type="nucleotide sequence ID" value="NZ_JAHLQN010000001.1"/>
</dbReference>
<evidence type="ECO:0000256" key="5">
    <source>
        <dbReference type="ARBA" id="ARBA00023136"/>
    </source>
</evidence>
<feature type="transmembrane region" description="Helical" evidence="6">
    <location>
        <begin position="674"/>
        <end position="693"/>
    </location>
</feature>
<feature type="transmembrane region" description="Helical" evidence="6">
    <location>
        <begin position="153"/>
        <end position="172"/>
    </location>
</feature>
<evidence type="ECO:0000256" key="3">
    <source>
        <dbReference type="ARBA" id="ARBA00022692"/>
    </source>
</evidence>
<dbReference type="InterPro" id="IPR003838">
    <property type="entry name" value="ABC3_permease_C"/>
</dbReference>
<keyword evidence="5 6" id="KW-0472">Membrane</keyword>
<reference evidence="8 9" key="1">
    <citation type="submission" date="2021-06" db="EMBL/GenBank/DDBJ databases">
        <authorList>
            <person name="Sun Q."/>
            <person name="Li D."/>
        </authorList>
    </citation>
    <scope>NUCLEOTIDE SEQUENCE [LARGE SCALE GENOMIC DNA]</scope>
    <source>
        <strain evidence="8 9">MSJ-2</strain>
    </source>
</reference>
<accession>A0ABS6FE53</accession>
<dbReference type="PANTHER" id="PTHR46795">
    <property type="entry name" value="ABC TRANSPORTER PERMEASE-RELATED-RELATED"/>
    <property type="match status" value="1"/>
</dbReference>
<evidence type="ECO:0000313" key="9">
    <source>
        <dbReference type="Proteomes" id="UP000787672"/>
    </source>
</evidence>
<dbReference type="Proteomes" id="UP000787672">
    <property type="component" value="Unassembled WGS sequence"/>
</dbReference>
<feature type="transmembrane region" description="Helical" evidence="6">
    <location>
        <begin position="284"/>
        <end position="303"/>
    </location>
</feature>
<keyword evidence="9" id="KW-1185">Reference proteome</keyword>
<keyword evidence="4 6" id="KW-1133">Transmembrane helix</keyword>
<sequence>MKHFSEVYAALRRRNRKQYSLLAGCSFFSVLLITAYVSMMRSPTVLSVLPEGGDSRKQVMMIFVLAVVGCGVFTTYASGLFFRNKSRETGVFLALGATRRQLKAEMAKELAILSFGSCAAGAVLGVPLAWFLWQVFRLCVVDTEEMSLSFDPQAYLFALAFSAFVILMLFFLGGRSIRRTNIIDIVQESHKSEPIRDVPRWYGPVGIVLVAAGAFFGYSVPSFFILVMHWYPPEGFSAVFYLPALIGLYMILLHTVVNGWRRKGSRYKDLISTSMMKFQGRQTVRNMLVMTLLIAGAYFGSFYTPMLGTGAMMTYDARPVDYAYHFRSDQDIPMEDEVRSMARDYGVTITSWAQAGAARLGVDGWEHVEQEGPLGITWDKEYRELLGSDIFLSESAYRALTGEAVDVLPGTVAGVFDSTGDGQGIFGGDATQITNTVTGRKLSVTPTEGLRSDMLFGRYVMDDGDYASMTAGLPPDWLETIAFFNVENCADTYDFAKALFYEIVDRSGGEVEQYDAYDPVRRQMSEAAGEPYSFDRDNLAANGFERIDYAQRNSSAFRLYWQYMPQFRVLDKADFVKTTAVFLMLFIFIAIVCFAAVIVIAFTRCMTIALTNARVYDDLRHLGAPNDYLFHSVRGQIKRVFLVPILAGTGLIYAFYAMIMYFNDNRLTVNELAGMGSCLIVIAAVSLLLYLVYRLTLRQVCARLDIHSPRWRREGTAHKMERSS</sequence>
<evidence type="ECO:0000256" key="1">
    <source>
        <dbReference type="ARBA" id="ARBA00004651"/>
    </source>
</evidence>
<keyword evidence="3 6" id="KW-0812">Transmembrane</keyword>
<evidence type="ECO:0000256" key="6">
    <source>
        <dbReference type="SAM" id="Phobius"/>
    </source>
</evidence>
<dbReference type="InterPro" id="IPR052536">
    <property type="entry name" value="ABC-4_Integral_Memb_Prot"/>
</dbReference>
<feature type="transmembrane region" description="Helical" evidence="6">
    <location>
        <begin position="238"/>
        <end position="260"/>
    </location>
</feature>
<comment type="caution">
    <text evidence="8">The sequence shown here is derived from an EMBL/GenBank/DDBJ whole genome shotgun (WGS) entry which is preliminary data.</text>
</comment>
<organism evidence="8 9">
    <name type="scientific">Dysosmobacter acutus</name>
    <dbReference type="NCBI Taxonomy" id="2841504"/>
    <lineage>
        <taxon>Bacteria</taxon>
        <taxon>Bacillati</taxon>
        <taxon>Bacillota</taxon>
        <taxon>Clostridia</taxon>
        <taxon>Eubacteriales</taxon>
        <taxon>Oscillospiraceae</taxon>
        <taxon>Dysosmobacter</taxon>
    </lineage>
</organism>
<feature type="transmembrane region" description="Helical" evidence="6">
    <location>
        <begin position="21"/>
        <end position="39"/>
    </location>
</feature>
<proteinExistence type="predicted"/>
<keyword evidence="2" id="KW-1003">Cell membrane</keyword>
<evidence type="ECO:0000256" key="4">
    <source>
        <dbReference type="ARBA" id="ARBA00022989"/>
    </source>
</evidence>
<dbReference type="EMBL" id="JAHLQN010000001">
    <property type="protein sequence ID" value="MBU5627579.1"/>
    <property type="molecule type" value="Genomic_DNA"/>
</dbReference>
<feature type="transmembrane region" description="Helical" evidence="6">
    <location>
        <begin position="59"/>
        <end position="82"/>
    </location>
</feature>
<name>A0ABS6FE53_9FIRM</name>
<evidence type="ECO:0000256" key="2">
    <source>
        <dbReference type="ARBA" id="ARBA00022475"/>
    </source>
</evidence>
<feature type="transmembrane region" description="Helical" evidence="6">
    <location>
        <begin position="640"/>
        <end position="662"/>
    </location>
</feature>
<dbReference type="Pfam" id="PF02687">
    <property type="entry name" value="FtsX"/>
    <property type="match status" value="1"/>
</dbReference>
<feature type="transmembrane region" description="Helical" evidence="6">
    <location>
        <begin position="201"/>
        <end position="226"/>
    </location>
</feature>
<gene>
    <name evidence="8" type="ORF">KQI82_11725</name>
</gene>
<evidence type="ECO:0000259" key="7">
    <source>
        <dbReference type="Pfam" id="PF02687"/>
    </source>
</evidence>
<comment type="subcellular location">
    <subcellularLocation>
        <location evidence="1">Cell membrane</location>
        <topology evidence="1">Multi-pass membrane protein</topology>
    </subcellularLocation>
</comment>
<feature type="transmembrane region" description="Helical" evidence="6">
    <location>
        <begin position="110"/>
        <end position="133"/>
    </location>
</feature>
<feature type="transmembrane region" description="Helical" evidence="6">
    <location>
        <begin position="580"/>
        <end position="602"/>
    </location>
</feature>
<protein>
    <submittedName>
        <fullName evidence="8">ABC transporter permease</fullName>
    </submittedName>
</protein>
<feature type="domain" description="ABC3 transporter permease C-terminal" evidence="7">
    <location>
        <begin position="60"/>
        <end position="182"/>
    </location>
</feature>
<evidence type="ECO:0000313" key="8">
    <source>
        <dbReference type="EMBL" id="MBU5627579.1"/>
    </source>
</evidence>